<keyword evidence="3" id="KW-1185">Reference proteome</keyword>
<name>A0ABZ2G2P0_9SPHN</name>
<feature type="region of interest" description="Disordered" evidence="1">
    <location>
        <begin position="1"/>
        <end position="54"/>
    </location>
</feature>
<feature type="compositionally biased region" description="Basic and acidic residues" evidence="1">
    <location>
        <begin position="1"/>
        <end position="33"/>
    </location>
</feature>
<organism evidence="2 3">
    <name type="scientific">Sphingomonas kaistensis</name>
    <dbReference type="NCBI Taxonomy" id="298708"/>
    <lineage>
        <taxon>Bacteria</taxon>
        <taxon>Pseudomonadati</taxon>
        <taxon>Pseudomonadota</taxon>
        <taxon>Alphaproteobacteria</taxon>
        <taxon>Sphingomonadales</taxon>
        <taxon>Sphingomonadaceae</taxon>
        <taxon>Sphingomonas</taxon>
    </lineage>
</organism>
<evidence type="ECO:0000313" key="2">
    <source>
        <dbReference type="EMBL" id="WWM70838.1"/>
    </source>
</evidence>
<reference evidence="2 3" key="1">
    <citation type="submission" date="2024-02" db="EMBL/GenBank/DDBJ databases">
        <title>Full genome sequence of Sphingomonas kaistensis.</title>
        <authorList>
            <person name="Poletto B.L."/>
            <person name="Silva G."/>
            <person name="Galante D."/>
            <person name="Campos K.R."/>
            <person name="Santos M.B.N."/>
            <person name="Sacchi C.T."/>
        </authorList>
    </citation>
    <scope>NUCLEOTIDE SEQUENCE [LARGE SCALE GENOMIC DNA]</scope>
    <source>
        <strain evidence="2 3">MA4R</strain>
    </source>
</reference>
<evidence type="ECO:0000313" key="3">
    <source>
        <dbReference type="Proteomes" id="UP001382935"/>
    </source>
</evidence>
<dbReference type="Proteomes" id="UP001382935">
    <property type="component" value="Chromosome"/>
</dbReference>
<proteinExistence type="predicted"/>
<evidence type="ECO:0000256" key="1">
    <source>
        <dbReference type="SAM" id="MobiDB-lite"/>
    </source>
</evidence>
<dbReference type="EMBL" id="CP145607">
    <property type="protein sequence ID" value="WWM70838.1"/>
    <property type="molecule type" value="Genomic_DNA"/>
</dbReference>
<gene>
    <name evidence="2" type="ORF">V6R86_09165</name>
</gene>
<dbReference type="RefSeq" id="WP_338503948.1">
    <property type="nucleotide sequence ID" value="NZ_CP145607.1"/>
</dbReference>
<accession>A0ABZ2G2P0</accession>
<sequence length="54" mass="6619">MAKETREERRDRQQVEVEKSQRGLRDSVKKTQDLLDEADEMMRRHRRECEEEGD</sequence>
<protein>
    <submittedName>
        <fullName evidence="2">Uncharacterized protein</fullName>
    </submittedName>
</protein>